<evidence type="ECO:0000259" key="5">
    <source>
        <dbReference type="Pfam" id="PF12890"/>
    </source>
</evidence>
<dbReference type="Gene3D" id="3.20.20.140">
    <property type="entry name" value="Metal-dependent hydrolases"/>
    <property type="match status" value="1"/>
</dbReference>
<dbReference type="InterPro" id="IPR050138">
    <property type="entry name" value="DHOase/Allantoinase_Hydrolase"/>
</dbReference>
<feature type="domain" description="Dihydroorotase catalytic" evidence="5">
    <location>
        <begin position="53"/>
        <end position="235"/>
    </location>
</feature>
<reference evidence="6" key="1">
    <citation type="submission" date="2020-05" db="EMBL/GenBank/DDBJ databases">
        <authorList>
            <person name="Chiriac C."/>
            <person name="Salcher M."/>
            <person name="Ghai R."/>
            <person name="Kavagutti S V."/>
        </authorList>
    </citation>
    <scope>NUCLEOTIDE SEQUENCE</scope>
</reference>
<dbReference type="GO" id="GO:0006145">
    <property type="term" value="P:purine nucleobase catabolic process"/>
    <property type="evidence" value="ECO:0007669"/>
    <property type="project" value="TreeGrafter"/>
</dbReference>
<dbReference type="InterPro" id="IPR024403">
    <property type="entry name" value="DHOase_cat"/>
</dbReference>
<dbReference type="InterPro" id="IPR004722">
    <property type="entry name" value="DHOase"/>
</dbReference>
<dbReference type="SUPFAM" id="SSF51556">
    <property type="entry name" value="Metallo-dependent hydrolases"/>
    <property type="match status" value="1"/>
</dbReference>
<organism evidence="6">
    <name type="scientific">freshwater metagenome</name>
    <dbReference type="NCBI Taxonomy" id="449393"/>
    <lineage>
        <taxon>unclassified sequences</taxon>
        <taxon>metagenomes</taxon>
        <taxon>ecological metagenomes</taxon>
    </lineage>
</organism>
<dbReference type="EMBL" id="CAFABE010000103">
    <property type="protein sequence ID" value="CAB4833917.1"/>
    <property type="molecule type" value="Genomic_DNA"/>
</dbReference>
<comment type="cofactor">
    <cofactor evidence="1">
        <name>Zn(2+)</name>
        <dbReference type="ChEBI" id="CHEBI:29105"/>
    </cofactor>
</comment>
<dbReference type="GO" id="GO:0004038">
    <property type="term" value="F:allantoinase activity"/>
    <property type="evidence" value="ECO:0007669"/>
    <property type="project" value="TreeGrafter"/>
</dbReference>
<evidence type="ECO:0000256" key="3">
    <source>
        <dbReference type="ARBA" id="ARBA00022801"/>
    </source>
</evidence>
<dbReference type="PANTHER" id="PTHR43668:SF2">
    <property type="entry name" value="ALLANTOINASE"/>
    <property type="match status" value="1"/>
</dbReference>
<dbReference type="InterPro" id="IPR002195">
    <property type="entry name" value="Dihydroorotase_CS"/>
</dbReference>
<dbReference type="GO" id="GO:0006221">
    <property type="term" value="P:pyrimidine nucleotide biosynthetic process"/>
    <property type="evidence" value="ECO:0007669"/>
    <property type="project" value="UniProtKB-KW"/>
</dbReference>
<keyword evidence="2" id="KW-0479">Metal-binding</keyword>
<dbReference type="HAMAP" id="MF_00220_B">
    <property type="entry name" value="PyrC_classI_B"/>
    <property type="match status" value="1"/>
</dbReference>
<dbReference type="Gene3D" id="2.30.40.10">
    <property type="entry name" value="Urease, subunit C, domain 1"/>
    <property type="match status" value="2"/>
</dbReference>
<dbReference type="GO" id="GO:0005737">
    <property type="term" value="C:cytoplasm"/>
    <property type="evidence" value="ECO:0007669"/>
    <property type="project" value="TreeGrafter"/>
</dbReference>
<sequence>MAESLVLRGGTVVHTDRLAREDVLVVDGKITGVGIDIEAPSDARVLDASDCLVGPGFVDLHTHLREPGGEEAETVATGARAASLGGYSAIVAMPNTTPAIDCAAVVAQVLTLGRLTGIDVQVAGALTRGREGHSLAPMAEMAALGVTMFTDDGLGVHDSGLMRRAMEYARGLGVVVADHCEDEALAGTGSMNEGSLSARLGLEGRSALAEEVMVARDLALAELVGCQLHLLHLSTGRSVELVVDARKRGVDVSAEVAPHHLILTQDLCSTYDTLFKVHPPLRTQRDVDALRLALADGSLDAVATDHAPHPPQSKDRPFADAAPGMLGLEQAFALTREALGGASADPIRIFEVLSRRPAAIARLRTHDARLGGHSAHGGDVEVGDDANLCVVDLDARPIVDPERLASRARNTPYAGRVMQGAVRHTIARGDAVVIDGEAQR</sequence>
<protein>
    <submittedName>
        <fullName evidence="6">Unannotated protein</fullName>
    </submittedName>
</protein>
<dbReference type="GO" id="GO:0046872">
    <property type="term" value="F:metal ion binding"/>
    <property type="evidence" value="ECO:0007669"/>
    <property type="project" value="UniProtKB-KW"/>
</dbReference>
<dbReference type="NCBIfam" id="TIGR00857">
    <property type="entry name" value="pyrC_multi"/>
    <property type="match status" value="1"/>
</dbReference>
<dbReference type="InterPro" id="IPR011059">
    <property type="entry name" value="Metal-dep_hydrolase_composite"/>
</dbReference>
<accession>A0A6J7AM85</accession>
<dbReference type="Pfam" id="PF12890">
    <property type="entry name" value="DHOase"/>
    <property type="match status" value="1"/>
</dbReference>
<dbReference type="InterPro" id="IPR032466">
    <property type="entry name" value="Metal_Hydrolase"/>
</dbReference>
<dbReference type="SUPFAM" id="SSF51338">
    <property type="entry name" value="Composite domain of metallo-dependent hydrolases"/>
    <property type="match status" value="1"/>
</dbReference>
<evidence type="ECO:0000256" key="4">
    <source>
        <dbReference type="ARBA" id="ARBA00022975"/>
    </source>
</evidence>
<dbReference type="GO" id="GO:0004151">
    <property type="term" value="F:dihydroorotase activity"/>
    <property type="evidence" value="ECO:0007669"/>
    <property type="project" value="InterPro"/>
</dbReference>
<evidence type="ECO:0000313" key="6">
    <source>
        <dbReference type="EMBL" id="CAB4833917.1"/>
    </source>
</evidence>
<dbReference type="CDD" id="cd01317">
    <property type="entry name" value="DHOase_IIa"/>
    <property type="match status" value="1"/>
</dbReference>
<proteinExistence type="inferred from homology"/>
<dbReference type="PANTHER" id="PTHR43668">
    <property type="entry name" value="ALLANTOINASE"/>
    <property type="match status" value="1"/>
</dbReference>
<dbReference type="AlphaFoldDB" id="A0A6J7AM85"/>
<keyword evidence="3" id="KW-0378">Hydrolase</keyword>
<name>A0A6J7AM85_9ZZZZ</name>
<dbReference type="PROSITE" id="PS00483">
    <property type="entry name" value="DIHYDROOROTASE_2"/>
    <property type="match status" value="1"/>
</dbReference>
<evidence type="ECO:0000256" key="2">
    <source>
        <dbReference type="ARBA" id="ARBA00022723"/>
    </source>
</evidence>
<gene>
    <name evidence="6" type="ORF">UFOPK3164_01545</name>
</gene>
<evidence type="ECO:0000256" key="1">
    <source>
        <dbReference type="ARBA" id="ARBA00001947"/>
    </source>
</evidence>
<keyword evidence="4" id="KW-0665">Pyrimidine biosynthesis</keyword>